<dbReference type="InterPro" id="IPR029058">
    <property type="entry name" value="AB_hydrolase_fold"/>
</dbReference>
<organism evidence="4 5">
    <name type="scientific">Wandonia haliotis</name>
    <dbReference type="NCBI Taxonomy" id="574963"/>
    <lineage>
        <taxon>Bacteria</taxon>
        <taxon>Pseudomonadati</taxon>
        <taxon>Bacteroidota</taxon>
        <taxon>Flavobacteriia</taxon>
        <taxon>Flavobacteriales</taxon>
        <taxon>Crocinitomicaceae</taxon>
        <taxon>Wandonia</taxon>
    </lineage>
</organism>
<keyword evidence="2" id="KW-0963">Cytoplasm</keyword>
<dbReference type="SUPFAM" id="SSF53474">
    <property type="entry name" value="alpha/beta-Hydrolases"/>
    <property type="match status" value="1"/>
</dbReference>
<comment type="subunit">
    <text evidence="2">Homodimer.</text>
</comment>
<gene>
    <name evidence="4" type="primary">metX</name>
    <name evidence="2" type="synonym">metXA</name>
    <name evidence="4" type="ORF">GCM10009118_14890</name>
</gene>
<dbReference type="InterPro" id="IPR008220">
    <property type="entry name" value="HAT_MetX-like"/>
</dbReference>
<dbReference type="Pfam" id="PF00561">
    <property type="entry name" value="Abhydrolase_1"/>
    <property type="match status" value="1"/>
</dbReference>
<dbReference type="EC" id="2.3.1.31" evidence="2"/>
<dbReference type="NCBIfam" id="TIGR01392">
    <property type="entry name" value="homoserO_Ac_trn"/>
    <property type="match status" value="1"/>
</dbReference>
<evidence type="ECO:0000256" key="1">
    <source>
        <dbReference type="ARBA" id="ARBA00022679"/>
    </source>
</evidence>
<feature type="binding site" evidence="2">
    <location>
        <position position="198"/>
    </location>
    <ligand>
        <name>substrate</name>
    </ligand>
</feature>
<proteinExistence type="inferred from homology"/>
<comment type="caution">
    <text evidence="4">The sequence shown here is derived from an EMBL/GenBank/DDBJ whole genome shotgun (WGS) entry which is preliminary data.</text>
</comment>
<dbReference type="PANTHER" id="PTHR32268">
    <property type="entry name" value="HOMOSERINE O-ACETYLTRANSFERASE"/>
    <property type="match status" value="1"/>
</dbReference>
<dbReference type="PANTHER" id="PTHR32268:SF11">
    <property type="entry name" value="HOMOSERINE O-ACETYLTRANSFERASE"/>
    <property type="match status" value="1"/>
</dbReference>
<dbReference type="Gene3D" id="3.40.50.1820">
    <property type="entry name" value="alpha/beta hydrolase"/>
    <property type="match status" value="1"/>
</dbReference>
<reference evidence="4 5" key="1">
    <citation type="journal article" date="2019" name="Int. J. Syst. Evol. Microbiol.">
        <title>The Global Catalogue of Microorganisms (GCM) 10K type strain sequencing project: providing services to taxonomists for standard genome sequencing and annotation.</title>
        <authorList>
            <consortium name="The Broad Institute Genomics Platform"/>
            <consortium name="The Broad Institute Genome Sequencing Center for Infectious Disease"/>
            <person name="Wu L."/>
            <person name="Ma J."/>
        </authorList>
    </citation>
    <scope>NUCLEOTIDE SEQUENCE [LARGE SCALE GENOMIC DNA]</scope>
    <source>
        <strain evidence="4 5">JCM 16083</strain>
    </source>
</reference>
<keyword evidence="1 2" id="KW-0808">Transferase</keyword>
<dbReference type="EMBL" id="BAAAFH010000007">
    <property type="protein sequence ID" value="GAA0875081.1"/>
    <property type="molecule type" value="Genomic_DNA"/>
</dbReference>
<protein>
    <recommendedName>
        <fullName evidence="2">Homoserine O-acetyltransferase</fullName>
        <shortName evidence="2">HAT</shortName>
        <ecNumber evidence="2">2.3.1.31</ecNumber>
    </recommendedName>
    <alternativeName>
        <fullName evidence="2">Homoserine transacetylase</fullName>
        <shortName evidence="2">HTA</shortName>
    </alternativeName>
</protein>
<accession>A0ABN1MPR5</accession>
<name>A0ABN1MPR5_9FLAO</name>
<keyword evidence="2" id="KW-0012">Acyltransferase</keyword>
<feature type="active site" evidence="2">
    <location>
        <position position="315"/>
    </location>
</feature>
<feature type="active site" description="Nucleophile" evidence="2">
    <location>
        <position position="132"/>
    </location>
</feature>
<dbReference type="HAMAP" id="MF_00296">
    <property type="entry name" value="MetX_acyltransf"/>
    <property type="match status" value="1"/>
</dbReference>
<comment type="caution">
    <text evidence="2">Lacks conserved residue(s) required for the propagation of feature annotation.</text>
</comment>
<evidence type="ECO:0000313" key="4">
    <source>
        <dbReference type="EMBL" id="GAA0875081.1"/>
    </source>
</evidence>
<keyword evidence="2" id="KW-0486">Methionine biosynthesis</keyword>
<dbReference type="InterPro" id="IPR000073">
    <property type="entry name" value="AB_hydrolase_1"/>
</dbReference>
<dbReference type="PIRSF" id="PIRSF000443">
    <property type="entry name" value="Homoser_Ac_trans"/>
    <property type="match status" value="1"/>
</dbReference>
<feature type="domain" description="AB hydrolase-1" evidence="3">
    <location>
        <begin position="38"/>
        <end position="321"/>
    </location>
</feature>
<comment type="similarity">
    <text evidence="2">Belongs to the AB hydrolase superfamily. MetX family.</text>
</comment>
<keyword evidence="2" id="KW-0028">Amino-acid biosynthesis</keyword>
<comment type="catalytic activity">
    <reaction evidence="2">
        <text>L-homoserine + acetyl-CoA = O-acetyl-L-homoserine + CoA</text>
        <dbReference type="Rhea" id="RHEA:13701"/>
        <dbReference type="ChEBI" id="CHEBI:57287"/>
        <dbReference type="ChEBI" id="CHEBI:57288"/>
        <dbReference type="ChEBI" id="CHEBI:57476"/>
        <dbReference type="ChEBI" id="CHEBI:57716"/>
        <dbReference type="EC" id="2.3.1.31"/>
    </reaction>
</comment>
<evidence type="ECO:0000256" key="2">
    <source>
        <dbReference type="HAMAP-Rule" id="MF_00296"/>
    </source>
</evidence>
<feature type="binding site" evidence="2">
    <location>
        <position position="316"/>
    </location>
    <ligand>
        <name>substrate</name>
    </ligand>
</feature>
<comment type="subcellular location">
    <subcellularLocation>
        <location evidence="2">Cytoplasm</location>
    </subcellularLocation>
</comment>
<sequence>MKILKVKAAIDLLNGERLRQVEVAYSTYGKLNRQKNNVIWVCHALTGNSEVHDWWAGIFGEHKSLDPSKYFIVCANVLGSCYGTTGPSHEKICENQKGVHFPLVTIDDMVGVHQLVADELGINHIEVLIGASLGGQQAVQWAVDEPDRFSNLILVAANAQHSPWGIAFNESQRMALWADESFRANIPGGGAFGLKAARSIAMLSYRSYAGYTRTQREDFTHKRDHFRASSYQQYQGDKFVKRFDAYAYWSLSKAMDAHNVGRKYTNIESALRRITARTLVLGVDTDILFPIEEQLFLAEHIADSCFEVIPSHYGHDGFLTETVRVDELIKDFLYNDFSRYRKTIFRQQRRQGVV</sequence>
<comment type="function">
    <text evidence="2">Transfers an acetyl group from acetyl-CoA to L-homoserine, forming acetyl-L-homoserine.</text>
</comment>
<dbReference type="RefSeq" id="WP_343786161.1">
    <property type="nucleotide sequence ID" value="NZ_BAAAFH010000007.1"/>
</dbReference>
<evidence type="ECO:0000313" key="5">
    <source>
        <dbReference type="Proteomes" id="UP001501126"/>
    </source>
</evidence>
<keyword evidence="5" id="KW-1185">Reference proteome</keyword>
<feature type="active site" evidence="2">
    <location>
        <position position="286"/>
    </location>
</feature>
<evidence type="ECO:0000259" key="3">
    <source>
        <dbReference type="Pfam" id="PF00561"/>
    </source>
</evidence>
<comment type="pathway">
    <text evidence="2">Amino-acid biosynthesis; L-methionine biosynthesis via de novo pathway; O-acetyl-L-homoserine from L-homoserine: step 1/1.</text>
</comment>
<dbReference type="Proteomes" id="UP001501126">
    <property type="component" value="Unassembled WGS sequence"/>
</dbReference>